<dbReference type="Proteomes" id="UP001249851">
    <property type="component" value="Unassembled WGS sequence"/>
</dbReference>
<evidence type="ECO:0000313" key="1">
    <source>
        <dbReference type="EMBL" id="KAK2566578.1"/>
    </source>
</evidence>
<comment type="caution">
    <text evidence="1">The sequence shown here is derived from an EMBL/GenBank/DDBJ whole genome shotgun (WGS) entry which is preliminary data.</text>
</comment>
<reference evidence="1" key="1">
    <citation type="journal article" date="2023" name="G3 (Bethesda)">
        <title>Whole genome assembly and annotation of the endangered Caribbean coral Acropora cervicornis.</title>
        <authorList>
            <person name="Selwyn J.D."/>
            <person name="Vollmer S.V."/>
        </authorList>
    </citation>
    <scope>NUCLEOTIDE SEQUENCE</scope>
    <source>
        <strain evidence="1">K2</strain>
    </source>
</reference>
<proteinExistence type="predicted"/>
<sequence>MRSYASQVSQSAKARDCKKYNKTDVGGRQVKWYNPSTKKVESLAGDGSEGAQDGTGKACGFVQVHDICSVSDTLFTTDAAAGKIKLMTGLCGTKDFLEHLGILYDTFGITCKASTSQPITPELAIQNLNTVDEYMKPTVMNVKETNNLKEDSTTNGPQGAVSQKTQTSIELLLKDIGTISKESLKRITKWVAKYFSHPSSYYPVPQTGMSFKDVRFMTPLPPDEVSKGEEQTMKDWLENYRPVR</sequence>
<dbReference type="EMBL" id="JARQWQ010000016">
    <property type="protein sequence ID" value="KAK2566578.1"/>
    <property type="molecule type" value="Genomic_DNA"/>
</dbReference>
<evidence type="ECO:0000313" key="2">
    <source>
        <dbReference type="Proteomes" id="UP001249851"/>
    </source>
</evidence>
<name>A0AAD9QSC2_ACRCE</name>
<keyword evidence="2" id="KW-1185">Reference proteome</keyword>
<dbReference type="AlphaFoldDB" id="A0AAD9QSC2"/>
<reference evidence="1" key="2">
    <citation type="journal article" date="2023" name="Science">
        <title>Genomic signatures of disease resistance in endangered staghorn corals.</title>
        <authorList>
            <person name="Vollmer S.V."/>
            <person name="Selwyn J.D."/>
            <person name="Despard B.A."/>
            <person name="Roesel C.L."/>
        </authorList>
    </citation>
    <scope>NUCLEOTIDE SEQUENCE</scope>
    <source>
        <strain evidence="1">K2</strain>
    </source>
</reference>
<accession>A0AAD9QSC2</accession>
<protein>
    <submittedName>
        <fullName evidence="1">Uncharacterized protein</fullName>
    </submittedName>
</protein>
<gene>
    <name evidence="1" type="ORF">P5673_009210</name>
</gene>
<organism evidence="1 2">
    <name type="scientific">Acropora cervicornis</name>
    <name type="common">Staghorn coral</name>
    <dbReference type="NCBI Taxonomy" id="6130"/>
    <lineage>
        <taxon>Eukaryota</taxon>
        <taxon>Metazoa</taxon>
        <taxon>Cnidaria</taxon>
        <taxon>Anthozoa</taxon>
        <taxon>Hexacorallia</taxon>
        <taxon>Scleractinia</taxon>
        <taxon>Astrocoeniina</taxon>
        <taxon>Acroporidae</taxon>
        <taxon>Acropora</taxon>
    </lineage>
</organism>